<comment type="caution">
    <text evidence="1">The sequence shown here is derived from an EMBL/GenBank/DDBJ whole genome shotgun (WGS) entry which is preliminary data.</text>
</comment>
<protein>
    <submittedName>
        <fullName evidence="1">Uncharacterized protein</fullName>
    </submittedName>
</protein>
<reference evidence="1 2" key="1">
    <citation type="submission" date="2020-02" db="EMBL/GenBank/DDBJ databases">
        <title>Draft genome sequence of Haematococcus lacustris strain NIES-144.</title>
        <authorList>
            <person name="Morimoto D."/>
            <person name="Nakagawa S."/>
            <person name="Yoshida T."/>
            <person name="Sawayama S."/>
        </authorList>
    </citation>
    <scope>NUCLEOTIDE SEQUENCE [LARGE SCALE GENOMIC DNA]</scope>
    <source>
        <strain evidence="1 2">NIES-144</strain>
    </source>
</reference>
<organism evidence="1 2">
    <name type="scientific">Haematococcus lacustris</name>
    <name type="common">Green alga</name>
    <name type="synonym">Haematococcus pluvialis</name>
    <dbReference type="NCBI Taxonomy" id="44745"/>
    <lineage>
        <taxon>Eukaryota</taxon>
        <taxon>Viridiplantae</taxon>
        <taxon>Chlorophyta</taxon>
        <taxon>core chlorophytes</taxon>
        <taxon>Chlorophyceae</taxon>
        <taxon>CS clade</taxon>
        <taxon>Chlamydomonadales</taxon>
        <taxon>Haematococcaceae</taxon>
        <taxon>Haematococcus</taxon>
    </lineage>
</organism>
<dbReference type="AlphaFoldDB" id="A0A699ZFW0"/>
<sequence length="173" mass="19063">MAAWRGGRQECQRPVSSLTAARSQVLRDMVWGLLAVMPGVPQCLMPAVMPDVPRPGQHQHHTLHKQQQHPTHEPGAACWTLIAGGKQLDSQALSSQLTRHQAGMLHRVIAHLRACEQDLHLLSRRTLMLSLTTCIAHMSPRVQILFSHRVQTGAHRPGLWVAGADSGSPLVPY</sequence>
<proteinExistence type="predicted"/>
<accession>A0A699ZFW0</accession>
<name>A0A699ZFW0_HAELA</name>
<evidence type="ECO:0000313" key="1">
    <source>
        <dbReference type="EMBL" id="GFH20110.1"/>
    </source>
</evidence>
<keyword evidence="2" id="KW-1185">Reference proteome</keyword>
<dbReference type="EMBL" id="BLLF01001576">
    <property type="protein sequence ID" value="GFH20110.1"/>
    <property type="molecule type" value="Genomic_DNA"/>
</dbReference>
<gene>
    <name evidence="1" type="ORF">HaLaN_17182</name>
</gene>
<evidence type="ECO:0000313" key="2">
    <source>
        <dbReference type="Proteomes" id="UP000485058"/>
    </source>
</evidence>
<dbReference type="Proteomes" id="UP000485058">
    <property type="component" value="Unassembled WGS sequence"/>
</dbReference>